<dbReference type="Proteomes" id="UP001166286">
    <property type="component" value="Unassembled WGS sequence"/>
</dbReference>
<dbReference type="InterPro" id="IPR056884">
    <property type="entry name" value="NPHP3-like_N"/>
</dbReference>
<name>A0AA39V7T0_9LECA</name>
<evidence type="ECO:0000259" key="2">
    <source>
        <dbReference type="PROSITE" id="PS50837"/>
    </source>
</evidence>
<dbReference type="PROSITE" id="PS50837">
    <property type="entry name" value="NACHT"/>
    <property type="match status" value="1"/>
</dbReference>
<accession>A0AA39V7T0</accession>
<dbReference type="InterPro" id="IPR007111">
    <property type="entry name" value="NACHT_NTPase"/>
</dbReference>
<keyword evidence="1" id="KW-0677">Repeat</keyword>
<dbReference type="AlphaFoldDB" id="A0AA39V7T0"/>
<evidence type="ECO:0000313" key="4">
    <source>
        <dbReference type="Proteomes" id="UP001166286"/>
    </source>
</evidence>
<keyword evidence="4" id="KW-1185">Reference proteome</keyword>
<dbReference type="InterPro" id="IPR027417">
    <property type="entry name" value="P-loop_NTPase"/>
</dbReference>
<dbReference type="PANTHER" id="PTHR10039">
    <property type="entry name" value="AMELOGENIN"/>
    <property type="match status" value="1"/>
</dbReference>
<dbReference type="Gene3D" id="3.40.50.300">
    <property type="entry name" value="P-loop containing nucleotide triphosphate hydrolases"/>
    <property type="match status" value="1"/>
</dbReference>
<feature type="domain" description="NACHT" evidence="2">
    <location>
        <begin position="290"/>
        <end position="407"/>
    </location>
</feature>
<dbReference type="Pfam" id="PF24883">
    <property type="entry name" value="NPHP3_N"/>
    <property type="match status" value="1"/>
</dbReference>
<dbReference type="Pfam" id="PF24809">
    <property type="entry name" value="DUF7708"/>
    <property type="match status" value="1"/>
</dbReference>
<reference evidence="3" key="1">
    <citation type="submission" date="2023-03" db="EMBL/GenBank/DDBJ databases">
        <title>Complete genome of Cladonia borealis.</title>
        <authorList>
            <person name="Park H."/>
        </authorList>
    </citation>
    <scope>NUCLEOTIDE SEQUENCE</scope>
    <source>
        <strain evidence="3">ANT050790</strain>
    </source>
</reference>
<organism evidence="3 4">
    <name type="scientific">Cladonia borealis</name>
    <dbReference type="NCBI Taxonomy" id="184061"/>
    <lineage>
        <taxon>Eukaryota</taxon>
        <taxon>Fungi</taxon>
        <taxon>Dikarya</taxon>
        <taxon>Ascomycota</taxon>
        <taxon>Pezizomycotina</taxon>
        <taxon>Lecanoromycetes</taxon>
        <taxon>OSLEUM clade</taxon>
        <taxon>Lecanoromycetidae</taxon>
        <taxon>Lecanorales</taxon>
        <taxon>Lecanorineae</taxon>
        <taxon>Cladoniaceae</taxon>
        <taxon>Cladonia</taxon>
    </lineage>
</organism>
<comment type="caution">
    <text evidence="3">The sequence shown here is derived from an EMBL/GenBank/DDBJ whole genome shotgun (WGS) entry which is preliminary data.</text>
</comment>
<evidence type="ECO:0000313" key="3">
    <source>
        <dbReference type="EMBL" id="KAK0510900.1"/>
    </source>
</evidence>
<dbReference type="InterPro" id="IPR056125">
    <property type="entry name" value="DUF7708"/>
</dbReference>
<sequence length="728" mass="83500">MQSALQVRVTSLRDDDDGSPLSRAFRRFCQDIDQKEKTAFSNATILDVLVKVRELDASHASSSTSRSIARRIDPFLRFLDRYARALDMMAQFHPSPSALIWGIMRVILESARSFVQYFEKVVSMIERLSDSFSRYQEYEVFLGGNQRFQEALGAVYYDILIFLRKAEKVFTARGSKTLWINIWKNFEVDFEDVLGAVGRHTDSLEAEIRLAHYVDVRNSFERQLAEQQKTGECISSIESLLHLRRSIMEWISPIDMEECLSRVSKCRTQSSGGWLLRHEIFRAWLKAQHRAIWISGPPGSGKTVLSTVVVDNLRGQVDKNLKQIVAFFFCDKSDKTSHSALQILENIIAQVLSELEEIPSHIRAAYSTAVRYGRPRLSTSDQPIRILKDLALSLENLCIVVDGLDELKEAATIVESLCYLVESTTNVRIMLLSREIPALRDRTEGFQRIELTSDILRVDIDEFVYQQLSNLPTDDPELLNQVFEKLSQAANGSFLWSSLMIKSLKSATSPQEILQILSDIPIGLDETYTAIVNKLAKEAPRRRALARKIVLAICCSARLLSWDELQLILAFEKYPPYLTESMKPFKPAVLELGGPLFEYNPTIDQFRLSHLSVREFLLTSPNNYRLDEAAKTFFIREAEGHSELAEICIMYQSQYINKASSSMQFVKDPLLEYATLFWCHHVCQSKYCSNLNERIVEMLASTLRRQAWILRFLHWQSPAFPLQHLMKL</sequence>
<dbReference type="SUPFAM" id="SSF52540">
    <property type="entry name" value="P-loop containing nucleoside triphosphate hydrolases"/>
    <property type="match status" value="1"/>
</dbReference>
<dbReference type="PANTHER" id="PTHR10039:SF14">
    <property type="entry name" value="NACHT DOMAIN-CONTAINING PROTEIN"/>
    <property type="match status" value="1"/>
</dbReference>
<dbReference type="EMBL" id="JAFEKC020000014">
    <property type="protein sequence ID" value="KAK0510900.1"/>
    <property type="molecule type" value="Genomic_DNA"/>
</dbReference>
<proteinExistence type="predicted"/>
<protein>
    <recommendedName>
        <fullName evidence="2">NACHT domain-containing protein</fullName>
    </recommendedName>
</protein>
<gene>
    <name evidence="3" type="ORF">JMJ35_006452</name>
</gene>
<evidence type="ECO:0000256" key="1">
    <source>
        <dbReference type="ARBA" id="ARBA00022737"/>
    </source>
</evidence>